<name>A0A087DBG5_9BIFI</name>
<evidence type="ECO:0000313" key="2">
    <source>
        <dbReference type="EMBL" id="KFI92865.1"/>
    </source>
</evidence>
<organism evidence="2 3">
    <name type="scientific">Bifidobacterium saguini DSM 23967</name>
    <dbReference type="NCBI Taxonomy" id="1437607"/>
    <lineage>
        <taxon>Bacteria</taxon>
        <taxon>Bacillati</taxon>
        <taxon>Actinomycetota</taxon>
        <taxon>Actinomycetes</taxon>
        <taxon>Bifidobacteriales</taxon>
        <taxon>Bifidobacteriaceae</taxon>
        <taxon>Bifidobacterium</taxon>
    </lineage>
</organism>
<dbReference type="OrthoDB" id="3267562at2"/>
<comment type="caution">
    <text evidence="2">The sequence shown here is derived from an EMBL/GenBank/DDBJ whole genome shotgun (WGS) entry which is preliminary data.</text>
</comment>
<dbReference type="STRING" id="1437607.BISA_0560"/>
<proteinExistence type="predicted"/>
<dbReference type="Proteomes" id="UP000029066">
    <property type="component" value="Unassembled WGS sequence"/>
</dbReference>
<gene>
    <name evidence="2" type="ORF">BISA_0560</name>
</gene>
<keyword evidence="1" id="KW-0812">Transmembrane</keyword>
<evidence type="ECO:0000256" key="1">
    <source>
        <dbReference type="SAM" id="Phobius"/>
    </source>
</evidence>
<accession>A0A087DBG5</accession>
<evidence type="ECO:0000313" key="3">
    <source>
        <dbReference type="Proteomes" id="UP000029066"/>
    </source>
</evidence>
<protein>
    <submittedName>
        <fullName evidence="2">Tadc</fullName>
    </submittedName>
</protein>
<keyword evidence="1" id="KW-1133">Transmembrane helix</keyword>
<sequence>MESMWIGIAAACAALASWLYCKPVVAIGRLRNAMNGDSDYPTIPDDALQPMLILRLLRVAVAQGSSIPAACEAVGNAVGGEIGAALEQVGLRLQQGVRWADAWRIAECNRGNTAQSENDFHVNEQIRANANTRTDSKNVDSYLTMIRLALEPSWMHGDAPGVRLEATLEQMDSDERSVIERNAAKLSVKLLLPTGLCFLPAFIAIGVIPSIVSFVM</sequence>
<dbReference type="EMBL" id="JGZN01000007">
    <property type="protein sequence ID" value="KFI92865.1"/>
    <property type="molecule type" value="Genomic_DNA"/>
</dbReference>
<dbReference type="AlphaFoldDB" id="A0A087DBG5"/>
<keyword evidence="1" id="KW-0472">Membrane</keyword>
<feature type="transmembrane region" description="Helical" evidence="1">
    <location>
        <begin position="190"/>
        <end position="215"/>
    </location>
</feature>
<reference evidence="2 3" key="1">
    <citation type="submission" date="2014-03" db="EMBL/GenBank/DDBJ databases">
        <title>Genomics of Bifidobacteria.</title>
        <authorList>
            <person name="Ventura M."/>
            <person name="Milani C."/>
            <person name="Lugli G.A."/>
        </authorList>
    </citation>
    <scope>NUCLEOTIDE SEQUENCE [LARGE SCALE GENOMIC DNA]</scope>
    <source>
        <strain evidence="2 3">DSM 23967</strain>
    </source>
</reference>